<evidence type="ECO:0000256" key="3">
    <source>
        <dbReference type="ARBA" id="ARBA00022553"/>
    </source>
</evidence>
<dbReference type="Proteomes" id="UP000178315">
    <property type="component" value="Unassembled WGS sequence"/>
</dbReference>
<evidence type="ECO:0000256" key="7">
    <source>
        <dbReference type="SAM" id="Phobius"/>
    </source>
</evidence>
<dbReference type="SUPFAM" id="SSF55781">
    <property type="entry name" value="GAF domain-like"/>
    <property type="match status" value="1"/>
</dbReference>
<dbReference type="Gene3D" id="3.30.450.40">
    <property type="match status" value="1"/>
</dbReference>
<dbReference type="InterPro" id="IPR005467">
    <property type="entry name" value="His_kinase_dom"/>
</dbReference>
<dbReference type="InterPro" id="IPR036097">
    <property type="entry name" value="HisK_dim/P_sf"/>
</dbReference>
<feature type="transmembrane region" description="Helical" evidence="7">
    <location>
        <begin position="34"/>
        <end position="53"/>
    </location>
</feature>
<dbReference type="InterPro" id="IPR036890">
    <property type="entry name" value="HATPase_C_sf"/>
</dbReference>
<feature type="transmembrane region" description="Helical" evidence="7">
    <location>
        <begin position="132"/>
        <end position="150"/>
    </location>
</feature>
<dbReference type="SMART" id="SM00387">
    <property type="entry name" value="HATPase_c"/>
    <property type="match status" value="1"/>
</dbReference>
<dbReference type="EMBL" id="MHJU01000008">
    <property type="protein sequence ID" value="OGY73729.1"/>
    <property type="molecule type" value="Genomic_DNA"/>
</dbReference>
<keyword evidence="6" id="KW-0902">Two-component regulatory system</keyword>
<feature type="transmembrane region" description="Helical" evidence="7">
    <location>
        <begin position="260"/>
        <end position="277"/>
    </location>
</feature>
<dbReference type="InterPro" id="IPR003594">
    <property type="entry name" value="HATPase_dom"/>
</dbReference>
<sequence>MFKLLLSVVSIINFSLGVIVLRNRSVQQRVRYSFVIFSFITALWVFVNLMTGLSQAPFWVWSMYSTGALLSTSALIWVSFLVKKTIQKLHFIFIVLCGIIFFCLSYTPLIIYEIRSVTLGGFEGEVGPLFSIYTFYIAGTLIITVFRVINKFFHSFGIEKTRFLYVTFGVIIFASVSLIGSFILPIFGTLKFLPFDTLSSVIFLFLVTYAIIRYRLMNVKRVITRSLLFSLVVLIISSAFTAGTLLASRVFDKTDTGARIGVNIAVAIVVVLFLNPIKNFLAKITDKIFFKGQVDYQMVTQRMSDLIAATLERDQLLGTCATTLANELKIKKNTILFCNSALKSAVLYYSNQPSQNSAAVESIKTHLFNEYSSIISFFTEHTEIKVREEEERKAEDLPASDYQRELTAIVRELEARDISVVVPVLSEHGEHAFVFLSDKQSGDIYDNRDINLLELLRSQLTSALEKSRLYEDVKQFNIRLRLKVKEATAKLRVANSHLRELDKAKTLFLSVASHQLRTPLAGIKGFLSMILDGDFGELQKQVREILEDVYANSNRLIRLVNTFLNVSRIEAGRISLMRDNHDLVPMGKKVVNELQFTAQDKGLALTFETNKDEIVANVDLDKIEDVVINLTDNAIKYTAAGTIIVRLIDKGDKVRIEVQDTGEGLEAKEIKTLFHKFVRGERGLHTHTDGSGLGLYIAKRVAEMHNGEIGVTSDGIGKGCIFWFEVGKG</sequence>
<dbReference type="EC" id="2.7.13.3" evidence="2"/>
<dbReference type="CDD" id="cd00082">
    <property type="entry name" value="HisKA"/>
    <property type="match status" value="1"/>
</dbReference>
<evidence type="ECO:0000313" key="10">
    <source>
        <dbReference type="Proteomes" id="UP000178315"/>
    </source>
</evidence>
<protein>
    <recommendedName>
        <fullName evidence="2">histidine kinase</fullName>
        <ecNumber evidence="2">2.7.13.3</ecNumber>
    </recommendedName>
</protein>
<organism evidence="9 10">
    <name type="scientific">Candidatus Jacksonbacteria bacterium RIFCSPLOWO2_02_FULL_44_20</name>
    <dbReference type="NCBI Taxonomy" id="1798460"/>
    <lineage>
        <taxon>Bacteria</taxon>
        <taxon>Candidatus Jacksoniibacteriota</taxon>
    </lineage>
</organism>
<dbReference type="SUPFAM" id="SSF55874">
    <property type="entry name" value="ATPase domain of HSP90 chaperone/DNA topoisomerase II/histidine kinase"/>
    <property type="match status" value="1"/>
</dbReference>
<evidence type="ECO:0000256" key="2">
    <source>
        <dbReference type="ARBA" id="ARBA00012438"/>
    </source>
</evidence>
<dbReference type="InterPro" id="IPR003661">
    <property type="entry name" value="HisK_dim/P_dom"/>
</dbReference>
<dbReference type="PRINTS" id="PR00344">
    <property type="entry name" value="BCTRLSENSOR"/>
</dbReference>
<dbReference type="InterPro" id="IPR031621">
    <property type="entry name" value="HisKA_7TM"/>
</dbReference>
<keyword evidence="7" id="KW-0812">Transmembrane</keyword>
<accession>A0A1G2AAQ2</accession>
<evidence type="ECO:0000256" key="4">
    <source>
        <dbReference type="ARBA" id="ARBA00022679"/>
    </source>
</evidence>
<feature type="transmembrane region" description="Helical" evidence="7">
    <location>
        <begin position="162"/>
        <end position="187"/>
    </location>
</feature>
<feature type="transmembrane region" description="Helical" evidence="7">
    <location>
        <begin position="89"/>
        <end position="112"/>
    </location>
</feature>
<keyword evidence="7" id="KW-1133">Transmembrane helix</keyword>
<dbReference type="InterPro" id="IPR029016">
    <property type="entry name" value="GAF-like_dom_sf"/>
</dbReference>
<evidence type="ECO:0000313" key="9">
    <source>
        <dbReference type="EMBL" id="OGY73729.1"/>
    </source>
</evidence>
<dbReference type="GO" id="GO:0000155">
    <property type="term" value="F:phosphorelay sensor kinase activity"/>
    <property type="evidence" value="ECO:0007669"/>
    <property type="project" value="InterPro"/>
</dbReference>
<dbReference type="AlphaFoldDB" id="A0A1G2AAQ2"/>
<feature type="transmembrane region" description="Helical" evidence="7">
    <location>
        <begin position="6"/>
        <end position="22"/>
    </location>
</feature>
<dbReference type="PROSITE" id="PS50109">
    <property type="entry name" value="HIS_KIN"/>
    <property type="match status" value="1"/>
</dbReference>
<dbReference type="SMART" id="SM00388">
    <property type="entry name" value="HisKA"/>
    <property type="match status" value="1"/>
</dbReference>
<feature type="transmembrane region" description="Helical" evidence="7">
    <location>
        <begin position="59"/>
        <end position="82"/>
    </location>
</feature>
<keyword evidence="7" id="KW-0472">Membrane</keyword>
<keyword evidence="3" id="KW-0597">Phosphoprotein</keyword>
<dbReference type="PANTHER" id="PTHR43711">
    <property type="entry name" value="TWO-COMPONENT HISTIDINE KINASE"/>
    <property type="match status" value="1"/>
</dbReference>
<dbReference type="Gene3D" id="1.10.287.130">
    <property type="match status" value="1"/>
</dbReference>
<keyword evidence="5" id="KW-0418">Kinase</keyword>
<dbReference type="PANTHER" id="PTHR43711:SF31">
    <property type="entry name" value="HISTIDINE KINASE"/>
    <property type="match status" value="1"/>
</dbReference>
<dbReference type="InterPro" id="IPR050736">
    <property type="entry name" value="Sensor_HK_Regulatory"/>
</dbReference>
<dbReference type="Gene3D" id="3.30.565.10">
    <property type="entry name" value="Histidine kinase-like ATPase, C-terminal domain"/>
    <property type="match status" value="1"/>
</dbReference>
<dbReference type="SUPFAM" id="SSF47384">
    <property type="entry name" value="Homodimeric domain of signal transducing histidine kinase"/>
    <property type="match status" value="1"/>
</dbReference>
<comment type="catalytic activity">
    <reaction evidence="1">
        <text>ATP + protein L-histidine = ADP + protein N-phospho-L-histidine.</text>
        <dbReference type="EC" id="2.7.13.3"/>
    </reaction>
</comment>
<proteinExistence type="predicted"/>
<dbReference type="InterPro" id="IPR004358">
    <property type="entry name" value="Sig_transdc_His_kin-like_C"/>
</dbReference>
<comment type="caution">
    <text evidence="9">The sequence shown here is derived from an EMBL/GenBank/DDBJ whole genome shotgun (WGS) entry which is preliminary data.</text>
</comment>
<evidence type="ECO:0000256" key="5">
    <source>
        <dbReference type="ARBA" id="ARBA00022777"/>
    </source>
</evidence>
<keyword evidence="4" id="KW-0808">Transferase</keyword>
<feature type="transmembrane region" description="Helical" evidence="7">
    <location>
        <begin position="193"/>
        <end position="214"/>
    </location>
</feature>
<evidence type="ECO:0000259" key="8">
    <source>
        <dbReference type="PROSITE" id="PS50109"/>
    </source>
</evidence>
<evidence type="ECO:0000256" key="6">
    <source>
        <dbReference type="ARBA" id="ARBA00023012"/>
    </source>
</evidence>
<feature type="transmembrane region" description="Helical" evidence="7">
    <location>
        <begin position="226"/>
        <end position="248"/>
    </location>
</feature>
<feature type="domain" description="Histidine kinase" evidence="8">
    <location>
        <begin position="511"/>
        <end position="729"/>
    </location>
</feature>
<dbReference type="Pfam" id="PF16927">
    <property type="entry name" value="HisKA_7TM"/>
    <property type="match status" value="1"/>
</dbReference>
<name>A0A1G2AAQ2_9BACT</name>
<dbReference type="Pfam" id="PF02518">
    <property type="entry name" value="HATPase_c"/>
    <property type="match status" value="1"/>
</dbReference>
<reference evidence="9 10" key="1">
    <citation type="journal article" date="2016" name="Nat. Commun.">
        <title>Thousands of microbial genomes shed light on interconnected biogeochemical processes in an aquifer system.</title>
        <authorList>
            <person name="Anantharaman K."/>
            <person name="Brown C.T."/>
            <person name="Hug L.A."/>
            <person name="Sharon I."/>
            <person name="Castelle C.J."/>
            <person name="Probst A.J."/>
            <person name="Thomas B.C."/>
            <person name="Singh A."/>
            <person name="Wilkins M.J."/>
            <person name="Karaoz U."/>
            <person name="Brodie E.L."/>
            <person name="Williams K.H."/>
            <person name="Hubbard S.S."/>
            <person name="Banfield J.F."/>
        </authorList>
    </citation>
    <scope>NUCLEOTIDE SEQUENCE [LARGE SCALE GENOMIC DNA]</scope>
</reference>
<dbReference type="Pfam" id="PF00512">
    <property type="entry name" value="HisKA"/>
    <property type="match status" value="1"/>
</dbReference>
<evidence type="ECO:0000256" key="1">
    <source>
        <dbReference type="ARBA" id="ARBA00000085"/>
    </source>
</evidence>
<gene>
    <name evidence="9" type="ORF">A3H61_00040</name>
</gene>